<feature type="compositionally biased region" description="Basic and acidic residues" evidence="4">
    <location>
        <begin position="58"/>
        <end position="71"/>
    </location>
</feature>
<evidence type="ECO:0000313" key="5">
    <source>
        <dbReference type="EMBL" id="KAJ6839240.1"/>
    </source>
</evidence>
<feature type="repeat" description="PPR" evidence="3">
    <location>
        <begin position="276"/>
        <end position="310"/>
    </location>
</feature>
<dbReference type="Pfam" id="PF13041">
    <property type="entry name" value="PPR_2"/>
    <property type="match status" value="1"/>
</dbReference>
<evidence type="ECO:0000256" key="3">
    <source>
        <dbReference type="PROSITE-ProRule" id="PRU00708"/>
    </source>
</evidence>
<keyword evidence="6" id="KW-1185">Reference proteome</keyword>
<reference evidence="5" key="2">
    <citation type="submission" date="2023-04" db="EMBL/GenBank/DDBJ databases">
        <authorList>
            <person name="Bruccoleri R.E."/>
            <person name="Oakeley E.J."/>
            <person name="Faust A.-M."/>
            <person name="Dessus-Babus S."/>
            <person name="Altorfer M."/>
            <person name="Burckhardt D."/>
            <person name="Oertli M."/>
            <person name="Naumann U."/>
            <person name="Petersen F."/>
            <person name="Wong J."/>
        </authorList>
    </citation>
    <scope>NUCLEOTIDE SEQUENCE</scope>
    <source>
        <strain evidence="5">GSM-AAB239-AS_SAM_17_03QT</strain>
        <tissue evidence="5">Leaf</tissue>
    </source>
</reference>
<dbReference type="AlphaFoldDB" id="A0AAX6HDT0"/>
<feature type="compositionally biased region" description="Gly residues" evidence="4">
    <location>
        <begin position="48"/>
        <end position="57"/>
    </location>
</feature>
<evidence type="ECO:0000256" key="2">
    <source>
        <dbReference type="ARBA" id="ARBA00022737"/>
    </source>
</evidence>
<evidence type="ECO:0000256" key="1">
    <source>
        <dbReference type="ARBA" id="ARBA00007626"/>
    </source>
</evidence>
<organism evidence="5 6">
    <name type="scientific">Iris pallida</name>
    <name type="common">Sweet iris</name>
    <dbReference type="NCBI Taxonomy" id="29817"/>
    <lineage>
        <taxon>Eukaryota</taxon>
        <taxon>Viridiplantae</taxon>
        <taxon>Streptophyta</taxon>
        <taxon>Embryophyta</taxon>
        <taxon>Tracheophyta</taxon>
        <taxon>Spermatophyta</taxon>
        <taxon>Magnoliopsida</taxon>
        <taxon>Liliopsida</taxon>
        <taxon>Asparagales</taxon>
        <taxon>Iridaceae</taxon>
        <taxon>Iridoideae</taxon>
        <taxon>Irideae</taxon>
        <taxon>Iris</taxon>
    </lineage>
</organism>
<evidence type="ECO:0000313" key="6">
    <source>
        <dbReference type="Proteomes" id="UP001140949"/>
    </source>
</evidence>
<comment type="similarity">
    <text evidence="1">Belongs to the PPR family. P subfamily.</text>
</comment>
<name>A0AAX6HDT0_IRIPA</name>
<reference evidence="5" key="1">
    <citation type="journal article" date="2023" name="GigaByte">
        <title>Genome assembly of the bearded iris, Iris pallida Lam.</title>
        <authorList>
            <person name="Bruccoleri R.E."/>
            <person name="Oakeley E.J."/>
            <person name="Faust A.M.E."/>
            <person name="Altorfer M."/>
            <person name="Dessus-Babus S."/>
            <person name="Burckhardt D."/>
            <person name="Oertli M."/>
            <person name="Naumann U."/>
            <person name="Petersen F."/>
            <person name="Wong J."/>
        </authorList>
    </citation>
    <scope>NUCLEOTIDE SEQUENCE</scope>
    <source>
        <strain evidence="5">GSM-AAB239-AS_SAM_17_03QT</strain>
    </source>
</reference>
<gene>
    <name evidence="5" type="ORF">M6B38_316950</name>
</gene>
<dbReference type="Pfam" id="PF01535">
    <property type="entry name" value="PPR"/>
    <property type="match status" value="2"/>
</dbReference>
<dbReference type="Gene3D" id="1.25.40.10">
    <property type="entry name" value="Tetratricopeptide repeat domain"/>
    <property type="match status" value="1"/>
</dbReference>
<sequence>MQWRISRMLYSNLLLLNRSSQFPKACSIMEKENKSTSHFSTIPKRPMRGGGERGGGGGERRDDNDPSERFLRNLNFGGGSGGDDDQRSPHSGIRDRPTRTEKRPFIGIGRRSHNGGDFDGGDSDGEALLGKFDFGGEDACRGTETPLREPEVEEVDEMFKNMRAEQRPTRVKARERGPFHDDQDSLKQAGGDTLLGKLDFACGSGGNKAKEAQRSSTSRPVQEQAVEDADEIFKKMKETGLIPNAVAMLDGLCKDGLVQEAMKLFGTMREKGTIPEVVIYTAVVEGFCRAAKFDDAKRIFRKMLKNEIVPNAFSYGVLIQGLSKGKRLEDAVEFCMEMLDVGHVPNAATLTGLVDGFCKEKGAEEGEGFVRSLRERGFAIDEKAVREHLDKKGPYSPMVWEAIFGKNARRPF</sequence>
<keyword evidence="2" id="KW-0677">Repeat</keyword>
<dbReference type="InterPro" id="IPR002885">
    <property type="entry name" value="PPR_rpt"/>
</dbReference>
<feature type="repeat" description="PPR" evidence="3">
    <location>
        <begin position="311"/>
        <end position="345"/>
    </location>
</feature>
<dbReference type="NCBIfam" id="TIGR00756">
    <property type="entry name" value="PPR"/>
    <property type="match status" value="3"/>
</dbReference>
<protein>
    <submittedName>
        <fullName evidence="5">Pentatricopeptide repeat-containing protein</fullName>
    </submittedName>
</protein>
<evidence type="ECO:0000256" key="4">
    <source>
        <dbReference type="SAM" id="MobiDB-lite"/>
    </source>
</evidence>
<dbReference type="InterPro" id="IPR011990">
    <property type="entry name" value="TPR-like_helical_dom_sf"/>
</dbReference>
<comment type="caution">
    <text evidence="5">The sequence shown here is derived from an EMBL/GenBank/DDBJ whole genome shotgun (WGS) entry which is preliminary data.</text>
</comment>
<feature type="compositionally biased region" description="Basic and acidic residues" evidence="4">
    <location>
        <begin position="84"/>
        <end position="104"/>
    </location>
</feature>
<accession>A0AAX6HDT0</accession>
<proteinExistence type="inferred from homology"/>
<feature type="region of interest" description="Disordered" evidence="4">
    <location>
        <begin position="206"/>
        <end position="226"/>
    </location>
</feature>
<feature type="region of interest" description="Disordered" evidence="4">
    <location>
        <begin position="166"/>
        <end position="190"/>
    </location>
</feature>
<dbReference type="EMBL" id="JANAVB010010193">
    <property type="protein sequence ID" value="KAJ6839240.1"/>
    <property type="molecule type" value="Genomic_DNA"/>
</dbReference>
<dbReference type="PANTHER" id="PTHR47941">
    <property type="entry name" value="PENTATRICOPEPTIDE REPEAT-CONTAINING PROTEIN 3, MITOCHONDRIAL"/>
    <property type="match status" value="1"/>
</dbReference>
<dbReference type="PROSITE" id="PS51375">
    <property type="entry name" value="PPR"/>
    <property type="match status" value="3"/>
</dbReference>
<feature type="region of interest" description="Disordered" evidence="4">
    <location>
        <begin position="29"/>
        <end position="122"/>
    </location>
</feature>
<feature type="compositionally biased region" description="Basic and acidic residues" evidence="4">
    <location>
        <begin position="166"/>
        <end position="185"/>
    </location>
</feature>
<feature type="repeat" description="PPR" evidence="3">
    <location>
        <begin position="241"/>
        <end position="275"/>
    </location>
</feature>
<dbReference type="Proteomes" id="UP001140949">
    <property type="component" value="Unassembled WGS sequence"/>
</dbReference>